<reference evidence="2" key="1">
    <citation type="submission" date="2020-01" db="EMBL/GenBank/DDBJ databases">
        <authorList>
            <consortium name="DOE Joint Genome Institute"/>
            <person name="Haridas S."/>
            <person name="Albert R."/>
            <person name="Binder M."/>
            <person name="Bloem J."/>
            <person name="Labutti K."/>
            <person name="Salamov A."/>
            <person name="Andreopoulos B."/>
            <person name="Baker S.E."/>
            <person name="Barry K."/>
            <person name="Bills G."/>
            <person name="Bluhm B.H."/>
            <person name="Cannon C."/>
            <person name="Castanera R."/>
            <person name="Culley D.E."/>
            <person name="Daum C."/>
            <person name="Ezra D."/>
            <person name="Gonzalez J.B."/>
            <person name="Henrissat B."/>
            <person name="Kuo A."/>
            <person name="Liang C."/>
            <person name="Lipzen A."/>
            <person name="Lutzoni F."/>
            <person name="Magnuson J."/>
            <person name="Mondo S."/>
            <person name="Nolan M."/>
            <person name="Ohm R."/>
            <person name="Pangilinan J."/>
            <person name="Park H.-J."/>
            <person name="Ramirez L."/>
            <person name="Alfaro M."/>
            <person name="Sun H."/>
            <person name="Tritt A."/>
            <person name="Yoshinaga Y."/>
            <person name="Zwiers L.-H."/>
            <person name="Turgeon B.G."/>
            <person name="Goodwin S.B."/>
            <person name="Spatafora J.W."/>
            <person name="Crous P.W."/>
            <person name="Grigoriev I.V."/>
        </authorList>
    </citation>
    <scope>NUCLEOTIDE SEQUENCE</scope>
    <source>
        <strain evidence="2">P77</strain>
    </source>
</reference>
<evidence type="ECO:0000256" key="1">
    <source>
        <dbReference type="SAM" id="Phobius"/>
    </source>
</evidence>
<sequence length="76" mass="8633">MSKTHTTGNPHVVSWPRSDISLVLTRKSQNGHPSKLISVSIIYWRTVFLLFLFATNVINYNAPVFIVPSPLAKLRR</sequence>
<gene>
    <name evidence="2" type="ORF">BDW02DRAFT_416520</name>
</gene>
<protein>
    <submittedName>
        <fullName evidence="2">Uncharacterized protein</fullName>
    </submittedName>
</protein>
<keyword evidence="3" id="KW-1185">Reference proteome</keyword>
<evidence type="ECO:0000313" key="3">
    <source>
        <dbReference type="Proteomes" id="UP000800040"/>
    </source>
</evidence>
<keyword evidence="1" id="KW-0472">Membrane</keyword>
<dbReference type="Proteomes" id="UP000800040">
    <property type="component" value="Unassembled WGS sequence"/>
</dbReference>
<feature type="transmembrane region" description="Helical" evidence="1">
    <location>
        <begin position="42"/>
        <end position="67"/>
    </location>
</feature>
<dbReference type="EMBL" id="ML975333">
    <property type="protein sequence ID" value="KAF1832697.1"/>
    <property type="molecule type" value="Genomic_DNA"/>
</dbReference>
<name>A0A6A5KBT8_9PLEO</name>
<accession>A0A6A5KBT8</accession>
<dbReference type="AlphaFoldDB" id="A0A6A5KBT8"/>
<keyword evidence="1" id="KW-1133">Transmembrane helix</keyword>
<evidence type="ECO:0000313" key="2">
    <source>
        <dbReference type="EMBL" id="KAF1832697.1"/>
    </source>
</evidence>
<organism evidence="2 3">
    <name type="scientific">Decorospora gaudefroyi</name>
    <dbReference type="NCBI Taxonomy" id="184978"/>
    <lineage>
        <taxon>Eukaryota</taxon>
        <taxon>Fungi</taxon>
        <taxon>Dikarya</taxon>
        <taxon>Ascomycota</taxon>
        <taxon>Pezizomycotina</taxon>
        <taxon>Dothideomycetes</taxon>
        <taxon>Pleosporomycetidae</taxon>
        <taxon>Pleosporales</taxon>
        <taxon>Pleosporineae</taxon>
        <taxon>Pleosporaceae</taxon>
        <taxon>Decorospora</taxon>
    </lineage>
</organism>
<proteinExistence type="predicted"/>
<keyword evidence="1" id="KW-0812">Transmembrane</keyword>